<dbReference type="Proteomes" id="UP000265703">
    <property type="component" value="Unassembled WGS sequence"/>
</dbReference>
<dbReference type="EMBL" id="QKYT01000596">
    <property type="protein sequence ID" value="RIA83129.1"/>
    <property type="molecule type" value="Genomic_DNA"/>
</dbReference>
<reference evidence="2 3" key="1">
    <citation type="submission" date="2018-06" db="EMBL/GenBank/DDBJ databases">
        <title>Comparative genomics reveals the genomic features of Rhizophagus irregularis, R. cerebriforme, R. diaphanum and Gigaspora rosea, and their symbiotic lifestyle signature.</title>
        <authorList>
            <person name="Morin E."/>
            <person name="San Clemente H."/>
            <person name="Chen E.C.H."/>
            <person name="De La Providencia I."/>
            <person name="Hainaut M."/>
            <person name="Kuo A."/>
            <person name="Kohler A."/>
            <person name="Murat C."/>
            <person name="Tang N."/>
            <person name="Roy S."/>
            <person name="Loubradou J."/>
            <person name="Henrissat B."/>
            <person name="Grigoriev I.V."/>
            <person name="Corradi N."/>
            <person name="Roux C."/>
            <person name="Martin F.M."/>
        </authorList>
    </citation>
    <scope>NUCLEOTIDE SEQUENCE [LARGE SCALE GENOMIC DNA]</scope>
    <source>
        <strain evidence="2 3">DAOM 227022</strain>
    </source>
</reference>
<dbReference type="OrthoDB" id="2446407at2759"/>
<feature type="region of interest" description="Disordered" evidence="1">
    <location>
        <begin position="125"/>
        <end position="161"/>
    </location>
</feature>
<sequence>MKEIFIFTKKLPNDISSESEEDTGIYITKRGTVKTIIHLLVPIEYPPTSEEGIAIIYHIKGWENKEAAHDALNNYHGKNLKLVTDIIQGRKLDKERFTAINVHQKYNVPNQGCDKGLIARNVRSNKRKARIQTKRSNTPKSVPMKRRQNVQSNNNKKKNKKTIVIDTNVEEDCCEDDNYEEDNHNKENEFALRLKELEYWKKI</sequence>
<protein>
    <submittedName>
        <fullName evidence="2">Uncharacterized protein</fullName>
    </submittedName>
</protein>
<evidence type="ECO:0000256" key="1">
    <source>
        <dbReference type="SAM" id="MobiDB-lite"/>
    </source>
</evidence>
<proteinExistence type="predicted"/>
<dbReference type="AlphaFoldDB" id="A0A397SE24"/>
<comment type="caution">
    <text evidence="2">The sequence shown here is derived from an EMBL/GenBank/DDBJ whole genome shotgun (WGS) entry which is preliminary data.</text>
</comment>
<organism evidence="2 3">
    <name type="scientific">Glomus cerebriforme</name>
    <dbReference type="NCBI Taxonomy" id="658196"/>
    <lineage>
        <taxon>Eukaryota</taxon>
        <taxon>Fungi</taxon>
        <taxon>Fungi incertae sedis</taxon>
        <taxon>Mucoromycota</taxon>
        <taxon>Glomeromycotina</taxon>
        <taxon>Glomeromycetes</taxon>
        <taxon>Glomerales</taxon>
        <taxon>Glomeraceae</taxon>
        <taxon>Glomus</taxon>
    </lineage>
</organism>
<gene>
    <name evidence="2" type="ORF">C1645_743298</name>
</gene>
<evidence type="ECO:0000313" key="2">
    <source>
        <dbReference type="EMBL" id="RIA83129.1"/>
    </source>
</evidence>
<evidence type="ECO:0000313" key="3">
    <source>
        <dbReference type="Proteomes" id="UP000265703"/>
    </source>
</evidence>
<keyword evidence="3" id="KW-1185">Reference proteome</keyword>
<name>A0A397SE24_9GLOM</name>
<accession>A0A397SE24</accession>